<comment type="subcellular location">
    <subcellularLocation>
        <location evidence="5">Cytoplasm</location>
    </subcellularLocation>
</comment>
<evidence type="ECO:0000256" key="5">
    <source>
        <dbReference type="ARBA" id="ARBA00004496"/>
    </source>
</evidence>
<keyword evidence="12" id="KW-0106">Calcium</keyword>
<dbReference type="EC" id="3.1.1.17" evidence="7"/>
<keyword evidence="11" id="KW-0378">Hydrolase</keyword>
<evidence type="ECO:0000256" key="11">
    <source>
        <dbReference type="ARBA" id="ARBA00022801"/>
    </source>
</evidence>
<dbReference type="PRINTS" id="PR01790">
    <property type="entry name" value="SMP30FAMILY"/>
</dbReference>
<evidence type="ECO:0000256" key="1">
    <source>
        <dbReference type="ARBA" id="ARBA00001589"/>
    </source>
</evidence>
<feature type="binding site" evidence="15">
    <location>
        <position position="120"/>
    </location>
    <ligand>
        <name>substrate</name>
    </ligand>
</feature>
<feature type="binding site" evidence="15">
    <location>
        <position position="15"/>
    </location>
    <ligand>
        <name>a divalent metal cation</name>
        <dbReference type="ChEBI" id="CHEBI:60240"/>
    </ligand>
</feature>
<feature type="binding site" evidence="15">
    <location>
        <position position="147"/>
    </location>
    <ligand>
        <name>a divalent metal cation</name>
        <dbReference type="ChEBI" id="CHEBI:60240"/>
    </ligand>
</feature>
<evidence type="ECO:0000313" key="17">
    <source>
        <dbReference type="EMBL" id="GBM73096.1"/>
    </source>
</evidence>
<comment type="similarity">
    <text evidence="6">Belongs to the SMP-30/CGR1 family.</text>
</comment>
<dbReference type="PANTHER" id="PTHR10907:SF47">
    <property type="entry name" value="REGUCALCIN"/>
    <property type="match status" value="1"/>
</dbReference>
<feature type="binding site" evidence="15">
    <location>
        <position position="202"/>
    </location>
    <ligand>
        <name>a divalent metal cation</name>
        <dbReference type="ChEBI" id="CHEBI:60240"/>
    </ligand>
</feature>
<sequence length="293" mass="32369">MSVTVVSQRLSDLGEGPHWDISTQKLYYVDAFVGDVCRLDPATGVTEAVHLDGITTFVIPYRSDPSKLLVTLTRQVRQLDFETGESQVLAELPPEPSTARFNDGKCDANGRAWTGTLVPEEEEKGHLYRIDTGYTLTRVSDKITLSNGLAWSLDNRTLYYIDSEARKIYSFDYNLQNGSASNKQILINYNERKEFDNLGVPDGMTIDIEGKLWVAHFGGACVLRIDPETTSILRKIDMPCTNVTSCCFGGPHFDILYVTTAQKAGVTDQPQAGAVFAVTDLGTKGQPPNNFVE</sequence>
<feature type="domain" description="SMP-30/Gluconolactonase/LRE-like region" evidence="16">
    <location>
        <begin position="13"/>
        <end position="262"/>
    </location>
</feature>
<evidence type="ECO:0000256" key="13">
    <source>
        <dbReference type="ARBA" id="ARBA00032464"/>
    </source>
</evidence>
<dbReference type="AlphaFoldDB" id="A0A4Y2I7J6"/>
<feature type="binding site" evidence="15">
    <location>
        <position position="102"/>
    </location>
    <ligand>
        <name>substrate</name>
    </ligand>
</feature>
<dbReference type="SUPFAM" id="SSF63829">
    <property type="entry name" value="Calcium-dependent phosphotriesterase"/>
    <property type="match status" value="1"/>
</dbReference>
<evidence type="ECO:0000256" key="3">
    <source>
        <dbReference type="ARBA" id="ARBA00001936"/>
    </source>
</evidence>
<dbReference type="Proteomes" id="UP000499080">
    <property type="component" value="Unassembled WGS sequence"/>
</dbReference>
<dbReference type="GO" id="GO:0005737">
    <property type="term" value="C:cytoplasm"/>
    <property type="evidence" value="ECO:0007669"/>
    <property type="project" value="UniProtKB-SubCell"/>
</dbReference>
<comment type="catalytic activity">
    <reaction evidence="1">
        <text>D-glucono-1,5-lactone + H2O = D-gluconate + H(+)</text>
        <dbReference type="Rhea" id="RHEA:10440"/>
        <dbReference type="ChEBI" id="CHEBI:15377"/>
        <dbReference type="ChEBI" id="CHEBI:15378"/>
        <dbReference type="ChEBI" id="CHEBI:16217"/>
        <dbReference type="ChEBI" id="CHEBI:18391"/>
        <dbReference type="EC" id="3.1.1.17"/>
    </reaction>
</comment>
<dbReference type="Gene3D" id="2.120.10.30">
    <property type="entry name" value="TolB, C-terminal domain"/>
    <property type="match status" value="1"/>
</dbReference>
<feature type="active site" description="Proton donor/acceptor" evidence="14">
    <location>
        <position position="202"/>
    </location>
</feature>
<dbReference type="GO" id="GO:0004341">
    <property type="term" value="F:gluconolactonase activity"/>
    <property type="evidence" value="ECO:0007669"/>
    <property type="project" value="UniProtKB-EC"/>
</dbReference>
<keyword evidence="15" id="KW-0862">Zinc</keyword>
<evidence type="ECO:0000313" key="18">
    <source>
        <dbReference type="Proteomes" id="UP000499080"/>
    </source>
</evidence>
<comment type="caution">
    <text evidence="17">The sequence shown here is derived from an EMBL/GenBank/DDBJ whole genome shotgun (WGS) entry which is preliminary data.</text>
</comment>
<dbReference type="FunFam" id="2.120.10.30:FF:000027">
    <property type="entry name" value="Regucalcin homologue"/>
    <property type="match status" value="1"/>
</dbReference>
<dbReference type="EMBL" id="BGPR01002419">
    <property type="protein sequence ID" value="GBM73096.1"/>
    <property type="molecule type" value="Genomic_DNA"/>
</dbReference>
<protein>
    <recommendedName>
        <fullName evidence="8">Regucalcin</fullName>
        <ecNumber evidence="7">3.1.1.17</ecNumber>
    </recommendedName>
    <alternativeName>
        <fullName evidence="13">Gluconolactonase</fullName>
    </alternativeName>
</protein>
<comment type="cofactor">
    <cofactor evidence="4">
        <name>Mg(2+)</name>
        <dbReference type="ChEBI" id="CHEBI:18420"/>
    </cofactor>
</comment>
<evidence type="ECO:0000256" key="9">
    <source>
        <dbReference type="ARBA" id="ARBA00022490"/>
    </source>
</evidence>
<evidence type="ECO:0000256" key="14">
    <source>
        <dbReference type="PIRSR" id="PIRSR605511-1"/>
    </source>
</evidence>
<evidence type="ECO:0000256" key="10">
    <source>
        <dbReference type="ARBA" id="ARBA00022723"/>
    </source>
</evidence>
<dbReference type="Pfam" id="PF08450">
    <property type="entry name" value="SGL"/>
    <property type="match status" value="1"/>
</dbReference>
<dbReference type="InterPro" id="IPR011042">
    <property type="entry name" value="6-blade_b-propeller_TolB-like"/>
</dbReference>
<evidence type="ECO:0000256" key="2">
    <source>
        <dbReference type="ARBA" id="ARBA00001913"/>
    </source>
</evidence>
<evidence type="ECO:0000256" key="15">
    <source>
        <dbReference type="PIRSR" id="PIRSR605511-2"/>
    </source>
</evidence>
<keyword evidence="9" id="KW-0963">Cytoplasm</keyword>
<evidence type="ECO:0000256" key="7">
    <source>
        <dbReference type="ARBA" id="ARBA00013227"/>
    </source>
</evidence>
<reference evidence="17 18" key="1">
    <citation type="journal article" date="2019" name="Sci. Rep.">
        <title>Orb-weaving spider Araneus ventricosus genome elucidates the spidroin gene catalogue.</title>
        <authorList>
            <person name="Kono N."/>
            <person name="Nakamura H."/>
            <person name="Ohtoshi R."/>
            <person name="Moran D.A.P."/>
            <person name="Shinohara A."/>
            <person name="Yoshida Y."/>
            <person name="Fujiwara M."/>
            <person name="Mori M."/>
            <person name="Tomita M."/>
            <person name="Arakawa K."/>
        </authorList>
    </citation>
    <scope>NUCLEOTIDE SEQUENCE [LARGE SCALE GENOMIC DNA]</scope>
</reference>
<evidence type="ECO:0000256" key="12">
    <source>
        <dbReference type="ARBA" id="ARBA00022837"/>
    </source>
</evidence>
<comment type="cofactor">
    <cofactor evidence="3">
        <name>Mn(2+)</name>
        <dbReference type="ChEBI" id="CHEBI:29035"/>
    </cofactor>
</comment>
<proteinExistence type="inferred from homology"/>
<evidence type="ECO:0000259" key="16">
    <source>
        <dbReference type="Pfam" id="PF08450"/>
    </source>
</evidence>
<evidence type="ECO:0000256" key="4">
    <source>
        <dbReference type="ARBA" id="ARBA00001946"/>
    </source>
</evidence>
<dbReference type="InterPro" id="IPR013658">
    <property type="entry name" value="SGL"/>
</dbReference>
<dbReference type="InterPro" id="IPR005511">
    <property type="entry name" value="SMP-30"/>
</dbReference>
<evidence type="ECO:0000256" key="8">
    <source>
        <dbReference type="ARBA" id="ARBA00016808"/>
    </source>
</evidence>
<dbReference type="GO" id="GO:0005509">
    <property type="term" value="F:calcium ion binding"/>
    <property type="evidence" value="ECO:0007669"/>
    <property type="project" value="TreeGrafter"/>
</dbReference>
<comment type="cofactor">
    <cofactor evidence="15">
        <name>Zn(2+)</name>
        <dbReference type="ChEBI" id="CHEBI:29105"/>
    </cofactor>
    <text evidence="15">Binds 1 divalent metal cation per subunit.</text>
</comment>
<keyword evidence="10 15" id="KW-0479">Metal-binding</keyword>
<dbReference type="OrthoDB" id="423498at2759"/>
<name>A0A4Y2I7J6_ARAVE</name>
<evidence type="ECO:0000256" key="6">
    <source>
        <dbReference type="ARBA" id="ARBA00008853"/>
    </source>
</evidence>
<keyword evidence="18" id="KW-1185">Reference proteome</keyword>
<comment type="cofactor">
    <cofactor evidence="2">
        <name>Ca(2+)</name>
        <dbReference type="ChEBI" id="CHEBI:29108"/>
    </cofactor>
</comment>
<dbReference type="PANTHER" id="PTHR10907">
    <property type="entry name" value="REGUCALCIN"/>
    <property type="match status" value="1"/>
</dbReference>
<accession>A0A4Y2I7J6</accession>
<dbReference type="GO" id="GO:0019853">
    <property type="term" value="P:L-ascorbic acid biosynthetic process"/>
    <property type="evidence" value="ECO:0007669"/>
    <property type="project" value="TreeGrafter"/>
</dbReference>
<feature type="binding site" evidence="15">
    <location>
        <position position="100"/>
    </location>
    <ligand>
        <name>substrate</name>
    </ligand>
</feature>
<gene>
    <name evidence="17" type="primary">RGN_0</name>
    <name evidence="17" type="ORF">AVEN_198772_1</name>
</gene>
<organism evidence="17 18">
    <name type="scientific">Araneus ventricosus</name>
    <name type="common">Orbweaver spider</name>
    <name type="synonym">Epeira ventricosa</name>
    <dbReference type="NCBI Taxonomy" id="182803"/>
    <lineage>
        <taxon>Eukaryota</taxon>
        <taxon>Metazoa</taxon>
        <taxon>Ecdysozoa</taxon>
        <taxon>Arthropoda</taxon>
        <taxon>Chelicerata</taxon>
        <taxon>Arachnida</taxon>
        <taxon>Araneae</taxon>
        <taxon>Araneomorphae</taxon>
        <taxon>Entelegynae</taxon>
        <taxon>Araneoidea</taxon>
        <taxon>Araneidae</taxon>
        <taxon>Araneus</taxon>
    </lineage>
</organism>